<dbReference type="Gene3D" id="3.40.710.10">
    <property type="entry name" value="DD-peptidase/beta-lactamase superfamily"/>
    <property type="match status" value="1"/>
</dbReference>
<dbReference type="Pfam" id="PF00144">
    <property type="entry name" value="Beta-lactamase"/>
    <property type="match status" value="1"/>
</dbReference>
<evidence type="ECO:0000259" key="2">
    <source>
        <dbReference type="Pfam" id="PF00144"/>
    </source>
</evidence>
<dbReference type="PROSITE" id="PS51257">
    <property type="entry name" value="PROKAR_LIPOPROTEIN"/>
    <property type="match status" value="1"/>
</dbReference>
<evidence type="ECO:0000313" key="4">
    <source>
        <dbReference type="Proteomes" id="UP000552709"/>
    </source>
</evidence>
<dbReference type="PANTHER" id="PTHR46825">
    <property type="entry name" value="D-ALANYL-D-ALANINE-CARBOXYPEPTIDASE/ENDOPEPTIDASE AMPH"/>
    <property type="match status" value="1"/>
</dbReference>
<dbReference type="RefSeq" id="WP_184138298.1">
    <property type="nucleotide sequence ID" value="NZ_JACHFL010000037.1"/>
</dbReference>
<sequence>MRRPQQRRSARLVILSALALLATACAPAAQPTQPASGAKTQAAAIVALAREAMVRSDLRAVILRVTVDGRELVTAALGESMTGVPATTNMHFRNGAVAIAYMSTLLLQLVDQGRVGLDDPLSNWLPDLPDASQVTLRMLTNMTAGYPDYVQNERLASLLYADPFRPFTPQDLIAIGLSTPRVFAPGTNWDYSHTNYVILGQVLEKVTGKPLATLMRENIFGPLGLKNTDSVSTAAIREPVLHAYSSERREALRVAPSARFYEESTYWNPSWTLAQGAVQTTNIYDMAATAEAVTTGALLSPASHKAQISPSLLGFGSPLPGCPACHTLDQTYSYGLGVVRSGSWVLQNPLFAGYGSIMASLPSKKIAIAIITTFGEKAFDEKGNNRSERASTALYTAIGTLLAPDDPPPTPVAR</sequence>
<evidence type="ECO:0000313" key="3">
    <source>
        <dbReference type="EMBL" id="MBB5366346.1"/>
    </source>
</evidence>
<name>A0A7W8NHA4_9DEIO</name>
<keyword evidence="4" id="KW-1185">Reference proteome</keyword>
<dbReference type="AlphaFoldDB" id="A0A7W8NHA4"/>
<evidence type="ECO:0000256" key="1">
    <source>
        <dbReference type="SAM" id="SignalP"/>
    </source>
</evidence>
<organism evidence="3 4">
    <name type="scientific">Deinococcus humi</name>
    <dbReference type="NCBI Taxonomy" id="662880"/>
    <lineage>
        <taxon>Bacteria</taxon>
        <taxon>Thermotogati</taxon>
        <taxon>Deinococcota</taxon>
        <taxon>Deinococci</taxon>
        <taxon>Deinococcales</taxon>
        <taxon>Deinococcaceae</taxon>
        <taxon>Deinococcus</taxon>
    </lineage>
</organism>
<dbReference type="InterPro" id="IPR001466">
    <property type="entry name" value="Beta-lactam-related"/>
</dbReference>
<feature type="chain" id="PRO_5031155614" evidence="1">
    <location>
        <begin position="29"/>
        <end position="414"/>
    </location>
</feature>
<dbReference type="EMBL" id="JACHFL010000037">
    <property type="protein sequence ID" value="MBB5366346.1"/>
    <property type="molecule type" value="Genomic_DNA"/>
</dbReference>
<dbReference type="Proteomes" id="UP000552709">
    <property type="component" value="Unassembled WGS sequence"/>
</dbReference>
<gene>
    <name evidence="3" type="ORF">HNQ08_005475</name>
</gene>
<protein>
    <submittedName>
        <fullName evidence="3">CubicO group peptidase (Beta-lactamase class C family)</fullName>
    </submittedName>
</protein>
<accession>A0A7W8NHA4</accession>
<reference evidence="3 4" key="1">
    <citation type="submission" date="2020-08" db="EMBL/GenBank/DDBJ databases">
        <title>Genomic Encyclopedia of Type Strains, Phase IV (KMG-IV): sequencing the most valuable type-strain genomes for metagenomic binning, comparative biology and taxonomic classification.</title>
        <authorList>
            <person name="Goeker M."/>
        </authorList>
    </citation>
    <scope>NUCLEOTIDE SEQUENCE [LARGE SCALE GENOMIC DNA]</scope>
    <source>
        <strain evidence="3 4">DSM 27939</strain>
    </source>
</reference>
<comment type="caution">
    <text evidence="3">The sequence shown here is derived from an EMBL/GenBank/DDBJ whole genome shotgun (WGS) entry which is preliminary data.</text>
</comment>
<keyword evidence="1" id="KW-0732">Signal</keyword>
<proteinExistence type="predicted"/>
<dbReference type="PANTHER" id="PTHR46825:SF7">
    <property type="entry name" value="D-ALANYL-D-ALANINE CARBOXYPEPTIDASE"/>
    <property type="match status" value="1"/>
</dbReference>
<feature type="signal peptide" evidence="1">
    <location>
        <begin position="1"/>
        <end position="28"/>
    </location>
</feature>
<dbReference type="InterPro" id="IPR050491">
    <property type="entry name" value="AmpC-like"/>
</dbReference>
<dbReference type="SUPFAM" id="SSF56601">
    <property type="entry name" value="beta-lactamase/transpeptidase-like"/>
    <property type="match status" value="1"/>
</dbReference>
<feature type="domain" description="Beta-lactamase-related" evidence="2">
    <location>
        <begin position="48"/>
        <end position="388"/>
    </location>
</feature>
<dbReference type="InterPro" id="IPR012338">
    <property type="entry name" value="Beta-lactam/transpept-like"/>
</dbReference>